<sequence>MKLAAVIFALATVVSSIPMEQHRCDGICTAEYDPIVCSNGIVYGNACELVKAKVGILDTRPDQTDIGCNPQAFDGVTCGSGIRE</sequence>
<dbReference type="AlphaFoldDB" id="A0A166YAF4"/>
<dbReference type="SUPFAM" id="SSF100895">
    <property type="entry name" value="Kazal-type serine protease inhibitors"/>
    <property type="match status" value="1"/>
</dbReference>
<evidence type="ECO:0000313" key="3">
    <source>
        <dbReference type="Proteomes" id="UP000076863"/>
    </source>
</evidence>
<feature type="chain" id="PRO_5007882684" description="Kazal-like domain-containing protein" evidence="1">
    <location>
        <begin position="17"/>
        <end position="84"/>
    </location>
</feature>
<reference evidence="2 3" key="1">
    <citation type="journal article" date="2016" name="Genome Biol. Evol.">
        <title>Divergent and convergent evolution of fungal pathogenicity.</title>
        <authorList>
            <person name="Shang Y."/>
            <person name="Xiao G."/>
            <person name="Zheng P."/>
            <person name="Cen K."/>
            <person name="Zhan S."/>
            <person name="Wang C."/>
        </authorList>
    </citation>
    <scope>NUCLEOTIDE SEQUENCE [LARGE SCALE GENOMIC DNA]</scope>
    <source>
        <strain evidence="2 3">RCEF 3172</strain>
    </source>
</reference>
<protein>
    <recommendedName>
        <fullName evidence="4">Kazal-like domain-containing protein</fullName>
    </recommendedName>
</protein>
<comment type="caution">
    <text evidence="2">The sequence shown here is derived from an EMBL/GenBank/DDBJ whole genome shotgun (WGS) entry which is preliminary data.</text>
</comment>
<keyword evidence="1" id="KW-0732">Signal</keyword>
<dbReference type="Proteomes" id="UP000076863">
    <property type="component" value="Unassembled WGS sequence"/>
</dbReference>
<dbReference type="OrthoDB" id="328123at2759"/>
<keyword evidence="3" id="KW-1185">Reference proteome</keyword>
<gene>
    <name evidence="2" type="ORF">BBO_07976</name>
</gene>
<proteinExistence type="predicted"/>
<name>A0A166YAF4_9HYPO</name>
<evidence type="ECO:0008006" key="4">
    <source>
        <dbReference type="Google" id="ProtNLM"/>
    </source>
</evidence>
<evidence type="ECO:0000313" key="2">
    <source>
        <dbReference type="EMBL" id="OAA36697.1"/>
    </source>
</evidence>
<dbReference type="Gene3D" id="3.30.60.30">
    <property type="match status" value="1"/>
</dbReference>
<evidence type="ECO:0000256" key="1">
    <source>
        <dbReference type="SAM" id="SignalP"/>
    </source>
</evidence>
<dbReference type="EMBL" id="AZHA01000034">
    <property type="protein sequence ID" value="OAA36697.1"/>
    <property type="molecule type" value="Genomic_DNA"/>
</dbReference>
<feature type="signal peptide" evidence="1">
    <location>
        <begin position="1"/>
        <end position="16"/>
    </location>
</feature>
<organism evidence="2 3">
    <name type="scientific">Beauveria brongniartii RCEF 3172</name>
    <dbReference type="NCBI Taxonomy" id="1081107"/>
    <lineage>
        <taxon>Eukaryota</taxon>
        <taxon>Fungi</taxon>
        <taxon>Dikarya</taxon>
        <taxon>Ascomycota</taxon>
        <taxon>Pezizomycotina</taxon>
        <taxon>Sordariomycetes</taxon>
        <taxon>Hypocreomycetidae</taxon>
        <taxon>Hypocreales</taxon>
        <taxon>Cordycipitaceae</taxon>
        <taxon>Beauveria</taxon>
        <taxon>Beauveria brongniartii</taxon>
    </lineage>
</organism>
<accession>A0A166YAF4</accession>
<dbReference type="InterPro" id="IPR036058">
    <property type="entry name" value="Kazal_dom_sf"/>
</dbReference>